<dbReference type="AlphaFoldDB" id="A0A1D3LE69"/>
<organism evidence="1 2">
    <name type="scientific">Plasmodium chabaudi chabaudi</name>
    <dbReference type="NCBI Taxonomy" id="31271"/>
    <lineage>
        <taxon>Eukaryota</taxon>
        <taxon>Sar</taxon>
        <taxon>Alveolata</taxon>
        <taxon>Apicomplexa</taxon>
        <taxon>Aconoidasida</taxon>
        <taxon>Haemosporida</taxon>
        <taxon>Plasmodiidae</taxon>
        <taxon>Plasmodium</taxon>
        <taxon>Plasmodium (Vinckeia)</taxon>
    </lineage>
</organism>
<protein>
    <submittedName>
        <fullName evidence="1">Uncharacterized protein</fullName>
    </submittedName>
</protein>
<accession>A0A1D3LE69</accession>
<evidence type="ECO:0000313" key="2">
    <source>
        <dbReference type="Proteomes" id="UP000195489"/>
    </source>
</evidence>
<dbReference type="EMBL" id="LT608162">
    <property type="protein sequence ID" value="SCM03727.1"/>
    <property type="molecule type" value="Genomic_DNA"/>
</dbReference>
<dbReference type="Proteomes" id="UP000195489">
    <property type="component" value="Chromosome 10"/>
</dbReference>
<proteinExistence type="predicted"/>
<gene>
    <name evidence="1" type="ORF">PCHCB_000225300</name>
</gene>
<name>A0A1D3LE69_PLACU</name>
<reference evidence="1 2" key="1">
    <citation type="submission" date="2016-08" db="EMBL/GenBank/DDBJ databases">
        <authorList>
            <consortium name="Pathogen Informatics"/>
        </authorList>
    </citation>
    <scope>NUCLEOTIDE SEQUENCE [LARGE SCALE GENOMIC DNA]</scope>
    <source>
        <strain evidence="1 2">CB</strain>
    </source>
</reference>
<sequence>MQNTVVNTISIGIYKYTSTNSNTVIANNNFSNMKISSIKNTDTNLPENIINNNYFYYLYSQRLLIALKDEFSKALT</sequence>
<evidence type="ECO:0000313" key="1">
    <source>
        <dbReference type="EMBL" id="SCM03727.1"/>
    </source>
</evidence>